<dbReference type="PaxDb" id="29760-VIT_03s0038g04380.t01"/>
<dbReference type="Proteomes" id="UP000009183">
    <property type="component" value="Chromosome 3"/>
</dbReference>
<evidence type="ECO:0000313" key="1">
    <source>
        <dbReference type="EMBL" id="CBI37691.3"/>
    </source>
</evidence>
<keyword evidence="2" id="KW-1185">Reference proteome</keyword>
<reference evidence="2" key="1">
    <citation type="journal article" date="2007" name="Nature">
        <title>The grapevine genome sequence suggests ancestral hexaploidization in major angiosperm phyla.</title>
        <authorList>
            <consortium name="The French-Italian Public Consortium for Grapevine Genome Characterization."/>
            <person name="Jaillon O."/>
            <person name="Aury J.-M."/>
            <person name="Noel B."/>
            <person name="Policriti A."/>
            <person name="Clepet C."/>
            <person name="Casagrande A."/>
            <person name="Choisne N."/>
            <person name="Aubourg S."/>
            <person name="Vitulo N."/>
            <person name="Jubin C."/>
            <person name="Vezzi A."/>
            <person name="Legeai F."/>
            <person name="Hugueney P."/>
            <person name="Dasilva C."/>
            <person name="Horner D."/>
            <person name="Mica E."/>
            <person name="Jublot D."/>
            <person name="Poulain J."/>
            <person name="Bruyere C."/>
            <person name="Billault A."/>
            <person name="Segurens B."/>
            <person name="Gouyvenoux M."/>
            <person name="Ugarte E."/>
            <person name="Cattonaro F."/>
            <person name="Anthouard V."/>
            <person name="Vico V."/>
            <person name="Del Fabbro C."/>
            <person name="Alaux M."/>
            <person name="Di Gaspero G."/>
            <person name="Dumas V."/>
            <person name="Felice N."/>
            <person name="Paillard S."/>
            <person name="Juman I."/>
            <person name="Moroldo M."/>
            <person name="Scalabrin S."/>
            <person name="Canaguier A."/>
            <person name="Le Clainche I."/>
            <person name="Malacrida G."/>
            <person name="Durand E."/>
            <person name="Pesole G."/>
            <person name="Laucou V."/>
            <person name="Chatelet P."/>
            <person name="Merdinoglu D."/>
            <person name="Delledonne M."/>
            <person name="Pezzotti M."/>
            <person name="Lecharny A."/>
            <person name="Scarpelli C."/>
            <person name="Artiguenave F."/>
            <person name="Pe M.E."/>
            <person name="Valle G."/>
            <person name="Morgante M."/>
            <person name="Caboche M."/>
            <person name="Adam-Blondon A.-F."/>
            <person name="Weissenbach J."/>
            <person name="Quetier F."/>
            <person name="Wincker P."/>
        </authorList>
    </citation>
    <scope>NUCLEOTIDE SEQUENCE [LARGE SCALE GENOMIC DNA]</scope>
    <source>
        <strain evidence="2">cv. Pinot noir / PN40024</strain>
    </source>
</reference>
<dbReference type="AlphaFoldDB" id="D7U4M2"/>
<proteinExistence type="predicted"/>
<evidence type="ECO:0000313" key="2">
    <source>
        <dbReference type="Proteomes" id="UP000009183"/>
    </source>
</evidence>
<sequence>MDCLRNIKICLKYVCQIPNIFHFLYSCADN</sequence>
<gene>
    <name evidence="1" type="ordered locus">VIT_03s0038g04380</name>
</gene>
<name>D7U4M2_VITVI</name>
<dbReference type="PROSITE" id="PS51257">
    <property type="entry name" value="PROKAR_LIPOPROTEIN"/>
    <property type="match status" value="1"/>
</dbReference>
<organism evidence="1 2">
    <name type="scientific">Vitis vinifera</name>
    <name type="common">Grape</name>
    <dbReference type="NCBI Taxonomy" id="29760"/>
    <lineage>
        <taxon>Eukaryota</taxon>
        <taxon>Viridiplantae</taxon>
        <taxon>Streptophyta</taxon>
        <taxon>Embryophyta</taxon>
        <taxon>Tracheophyta</taxon>
        <taxon>Spermatophyta</taxon>
        <taxon>Magnoliopsida</taxon>
        <taxon>eudicotyledons</taxon>
        <taxon>Gunneridae</taxon>
        <taxon>Pentapetalae</taxon>
        <taxon>rosids</taxon>
        <taxon>Vitales</taxon>
        <taxon>Vitaceae</taxon>
        <taxon>Viteae</taxon>
        <taxon>Vitis</taxon>
    </lineage>
</organism>
<accession>D7U4M2</accession>
<dbReference type="EMBL" id="FN596508">
    <property type="protein sequence ID" value="CBI37691.3"/>
    <property type="molecule type" value="Genomic_DNA"/>
</dbReference>
<dbReference type="HOGENOM" id="CLU_3407150_0_0_1"/>
<dbReference type="InParanoid" id="D7U4M2"/>
<protein>
    <submittedName>
        <fullName evidence="1">Uncharacterized protein</fullName>
    </submittedName>
</protein>